<name>A0A5C5VGA5_9BACT</name>
<dbReference type="RefSeq" id="WP_146565991.1">
    <property type="nucleotide sequence ID" value="NZ_SIHJ01000001.1"/>
</dbReference>
<proteinExistence type="predicted"/>
<dbReference type="Pfam" id="PF07963">
    <property type="entry name" value="N_methyl"/>
    <property type="match status" value="1"/>
</dbReference>
<reference evidence="3 4" key="1">
    <citation type="submission" date="2019-02" db="EMBL/GenBank/DDBJ databases">
        <title>Deep-cultivation of Planctomycetes and their phenomic and genomic characterization uncovers novel biology.</title>
        <authorList>
            <person name="Wiegand S."/>
            <person name="Jogler M."/>
            <person name="Boedeker C."/>
            <person name="Pinto D."/>
            <person name="Vollmers J."/>
            <person name="Rivas-Marin E."/>
            <person name="Kohn T."/>
            <person name="Peeters S.H."/>
            <person name="Heuer A."/>
            <person name="Rast P."/>
            <person name="Oberbeckmann S."/>
            <person name="Bunk B."/>
            <person name="Jeske O."/>
            <person name="Meyerdierks A."/>
            <person name="Storesund J.E."/>
            <person name="Kallscheuer N."/>
            <person name="Luecker S."/>
            <person name="Lage O.M."/>
            <person name="Pohl T."/>
            <person name="Merkel B.J."/>
            <person name="Hornburger P."/>
            <person name="Mueller R.-W."/>
            <person name="Bruemmer F."/>
            <person name="Labrenz M."/>
            <person name="Spormann A.M."/>
            <person name="Op Den Camp H."/>
            <person name="Overmann J."/>
            <person name="Amann R."/>
            <person name="Jetten M.S.M."/>
            <person name="Mascher T."/>
            <person name="Medema M.H."/>
            <person name="Devos D.P."/>
            <person name="Kaster A.-K."/>
            <person name="Ovreas L."/>
            <person name="Rohde M."/>
            <person name="Galperin M.Y."/>
            <person name="Jogler C."/>
        </authorList>
    </citation>
    <scope>NUCLEOTIDE SEQUENCE [LARGE SCALE GENOMIC DNA]</scope>
    <source>
        <strain evidence="3 4">KOR34</strain>
    </source>
</reference>
<feature type="transmembrane region" description="Helical" evidence="1">
    <location>
        <begin position="12"/>
        <end position="33"/>
    </location>
</feature>
<dbReference type="SUPFAM" id="SSF54523">
    <property type="entry name" value="Pili subunits"/>
    <property type="match status" value="1"/>
</dbReference>
<dbReference type="PROSITE" id="PS00409">
    <property type="entry name" value="PROKAR_NTER_METHYL"/>
    <property type="match status" value="1"/>
</dbReference>
<evidence type="ECO:0000313" key="3">
    <source>
        <dbReference type="EMBL" id="TWT37596.1"/>
    </source>
</evidence>
<evidence type="ECO:0000256" key="1">
    <source>
        <dbReference type="SAM" id="Phobius"/>
    </source>
</evidence>
<keyword evidence="4" id="KW-1185">Reference proteome</keyword>
<dbReference type="InterPro" id="IPR011453">
    <property type="entry name" value="DUF1559"/>
</dbReference>
<dbReference type="InterPro" id="IPR027558">
    <property type="entry name" value="Pre_pil_HX9DG_C"/>
</dbReference>
<dbReference type="OrthoDB" id="263324at2"/>
<feature type="domain" description="DUF1559" evidence="2">
    <location>
        <begin position="34"/>
        <end position="300"/>
    </location>
</feature>
<dbReference type="PANTHER" id="PTHR30093:SF2">
    <property type="entry name" value="TYPE II SECRETION SYSTEM PROTEIN H"/>
    <property type="match status" value="1"/>
</dbReference>
<keyword evidence="1" id="KW-0472">Membrane</keyword>
<accession>A0A5C5VGA5</accession>
<dbReference type="EMBL" id="SIHJ01000001">
    <property type="protein sequence ID" value="TWT37596.1"/>
    <property type="molecule type" value="Genomic_DNA"/>
</dbReference>
<comment type="caution">
    <text evidence="3">The sequence shown here is derived from an EMBL/GenBank/DDBJ whole genome shotgun (WGS) entry which is preliminary data.</text>
</comment>
<evidence type="ECO:0000313" key="4">
    <source>
        <dbReference type="Proteomes" id="UP000316714"/>
    </source>
</evidence>
<protein>
    <recommendedName>
        <fullName evidence="2">DUF1559 domain-containing protein</fullName>
    </recommendedName>
</protein>
<dbReference type="AlphaFoldDB" id="A0A5C5VGA5"/>
<dbReference type="Pfam" id="PF07596">
    <property type="entry name" value="SBP_bac_10"/>
    <property type="match status" value="1"/>
</dbReference>
<dbReference type="Proteomes" id="UP000316714">
    <property type="component" value="Unassembled WGS sequence"/>
</dbReference>
<dbReference type="NCBIfam" id="TIGR04294">
    <property type="entry name" value="pre_pil_HX9DG"/>
    <property type="match status" value="1"/>
</dbReference>
<dbReference type="Gene3D" id="3.30.700.10">
    <property type="entry name" value="Glycoprotein, Type 4 Pilin"/>
    <property type="match status" value="1"/>
</dbReference>
<keyword evidence="1" id="KW-0812">Transmembrane</keyword>
<organism evidence="3 4">
    <name type="scientific">Posidoniimonas corsicana</name>
    <dbReference type="NCBI Taxonomy" id="1938618"/>
    <lineage>
        <taxon>Bacteria</taxon>
        <taxon>Pseudomonadati</taxon>
        <taxon>Planctomycetota</taxon>
        <taxon>Planctomycetia</taxon>
        <taxon>Pirellulales</taxon>
        <taxon>Lacipirellulaceae</taxon>
        <taxon>Posidoniimonas</taxon>
    </lineage>
</organism>
<keyword evidence="1" id="KW-1133">Transmembrane helix</keyword>
<dbReference type="InterPro" id="IPR012902">
    <property type="entry name" value="N_methyl_site"/>
</dbReference>
<dbReference type="InterPro" id="IPR045584">
    <property type="entry name" value="Pilin-like"/>
</dbReference>
<gene>
    <name evidence="3" type="ORF">KOR34_25500</name>
</gene>
<evidence type="ECO:0000259" key="2">
    <source>
        <dbReference type="Pfam" id="PF07596"/>
    </source>
</evidence>
<dbReference type="PANTHER" id="PTHR30093">
    <property type="entry name" value="GENERAL SECRETION PATHWAY PROTEIN G"/>
    <property type="match status" value="1"/>
</dbReference>
<sequence>MGIRRLSRGFTLVELLVVIAIIGVLIALLLPAVQSAREAARRIQCTNNLKQIGLATLNFENTHQTLPPPQVLGPGDGLVASSSFYSHLGSMFVLLLPYLEEGSLFEQYDLSHPPTYRGADADNLSIAETALPAYTCPTMHLPRTMPDPCGESLGPGSYLISSRVRYQPQFALDGAFNAPPREGKRYDLGLEKVLDGSSKTALIGETSFGLENYRWSNHSASGCQSRDGVCWGDYAWAEGYWHHAFGHTGWTPSQPSKYHFNNTTAAWDSRQRTTFRSDHPGGVNFLYIDGSVHLISSDVSQESLFALITRAGEETVADPL</sequence>
<dbReference type="NCBIfam" id="TIGR02532">
    <property type="entry name" value="IV_pilin_GFxxxE"/>
    <property type="match status" value="1"/>
</dbReference>